<comment type="caution">
    <text evidence="1">The sequence shown here is derived from an EMBL/GenBank/DDBJ whole genome shotgun (WGS) entry which is preliminary data.</text>
</comment>
<gene>
    <name evidence="1" type="ORF">C4618_10250</name>
</gene>
<dbReference type="RefSeq" id="WP_025194953.1">
    <property type="nucleotide sequence ID" value="NZ_CP119576.1"/>
</dbReference>
<dbReference type="Proteomes" id="UP000256718">
    <property type="component" value="Unassembled WGS sequence"/>
</dbReference>
<dbReference type="EMBL" id="QHGZ01000215">
    <property type="protein sequence ID" value="RDY78409.1"/>
    <property type="molecule type" value="Genomic_DNA"/>
</dbReference>
<proteinExistence type="predicted"/>
<accession>A0A7Z6RAK0</accession>
<evidence type="ECO:0008006" key="3">
    <source>
        <dbReference type="Google" id="ProtNLM"/>
    </source>
</evidence>
<evidence type="ECO:0000313" key="2">
    <source>
        <dbReference type="Proteomes" id="UP000256718"/>
    </source>
</evidence>
<protein>
    <recommendedName>
        <fullName evidence="3">Lipoprotein</fullName>
    </recommendedName>
</protein>
<name>A0A7Z6RAK0_STRAG</name>
<organism evidence="1 2">
    <name type="scientific">Streptococcus agalactiae</name>
    <dbReference type="NCBI Taxonomy" id="1311"/>
    <lineage>
        <taxon>Bacteria</taxon>
        <taxon>Bacillati</taxon>
        <taxon>Bacillota</taxon>
        <taxon>Bacilli</taxon>
        <taxon>Lactobacillales</taxon>
        <taxon>Streptococcaceae</taxon>
        <taxon>Streptococcus</taxon>
    </lineage>
</organism>
<dbReference type="PROSITE" id="PS51257">
    <property type="entry name" value="PROKAR_LIPOPROTEIN"/>
    <property type="match status" value="1"/>
</dbReference>
<dbReference type="AlphaFoldDB" id="A0A7Z6RAK0"/>
<sequence>MKKQKLLLLIGGLLIMIMMTACKDSKIPENRTKEEYQAEQNFKPFFEFLAQKDKDLSKIQKYLLLVSDSGDALDLEYFYSIQDLKKNKDLGKFETRKSQIEKPGGYNELENKEVPFEYFKNNIVYPKGKPNITFDDFIIGAMDTKELKELKKLKVKSYLLKHPETELKDITYELPAQSKLIKK</sequence>
<reference evidence="1 2" key="1">
    <citation type="journal article" date="2018" name="Emerg. Microbes Infect.">
        <title>Phenotypic and molecular analysis of nontypeable Group B streptococci: identification of cps2a and hybrid cps2a/cps5 Group B streptococcal capsule gene clusters.</title>
        <authorList>
            <person name="Alhhazmi A."/>
            <person name="Tyrrell G.J."/>
        </authorList>
    </citation>
    <scope>NUCLEOTIDE SEQUENCE [LARGE SCALE GENOMIC DNA]</scope>
    <source>
        <strain evidence="1 2">PLGBS17</strain>
    </source>
</reference>
<evidence type="ECO:0000313" key="1">
    <source>
        <dbReference type="EMBL" id="RDY78409.1"/>
    </source>
</evidence>